<comment type="caution">
    <text evidence="1">The sequence shown here is derived from an EMBL/GenBank/DDBJ whole genome shotgun (WGS) entry which is preliminary data.</text>
</comment>
<protein>
    <submittedName>
        <fullName evidence="1">Uroporphyrinogen decarboxylase family protein</fullName>
    </submittedName>
</protein>
<accession>R0N5Q2</accession>
<evidence type="ECO:0000313" key="1">
    <source>
        <dbReference type="EMBL" id="EOB21755.1"/>
    </source>
</evidence>
<evidence type="ECO:0000313" key="2">
    <source>
        <dbReference type="Proteomes" id="UP000013365"/>
    </source>
</evidence>
<gene>
    <name evidence="1" type="ORF">D064_05821</name>
</gene>
<feature type="non-terminal residue" evidence="1">
    <location>
        <position position="1"/>
    </location>
</feature>
<proteinExistence type="predicted"/>
<dbReference type="EMBL" id="AQTT01000012">
    <property type="protein sequence ID" value="EOB21755.1"/>
    <property type="molecule type" value="Genomic_DNA"/>
</dbReference>
<dbReference type="Proteomes" id="UP000013365">
    <property type="component" value="Unassembled WGS sequence"/>
</dbReference>
<reference evidence="1 2" key="1">
    <citation type="submission" date="2013-04" db="EMBL/GenBank/DDBJ databases">
        <authorList>
            <person name="Ikryannikova L.N."/>
            <person name="Ilina E.N."/>
            <person name="Kostryukova E.S."/>
            <person name="Semashko T.A."/>
            <person name="Karpova I.Y.U."/>
            <person name="Larin A.K."/>
            <person name="Ischenko D.S."/>
            <person name="Alekseev D.G."/>
            <person name="Klimova E.A."/>
            <person name="Filimonova A.V."/>
            <person name="Savinova T.A."/>
            <person name="Filimonova O.Y.U."/>
            <person name="Dubovickaya V.A."/>
            <person name="Sidorenko S.V."/>
            <person name="Govorun V.M."/>
        </authorList>
    </citation>
    <scope>NUCLEOTIDE SEQUENCE [LARGE SCALE GENOMIC DNA]</scope>
    <source>
        <strain evidence="1 2">11/5</strain>
    </source>
</reference>
<organism evidence="1 2">
    <name type="scientific">Streptococcus mitis 11/5</name>
    <dbReference type="NCBI Taxonomy" id="1239792"/>
    <lineage>
        <taxon>Bacteria</taxon>
        <taxon>Bacillati</taxon>
        <taxon>Bacillota</taxon>
        <taxon>Bacilli</taxon>
        <taxon>Lactobacillales</taxon>
        <taxon>Streptococcaceae</taxon>
        <taxon>Streptococcus</taxon>
        <taxon>Streptococcus mitis group</taxon>
    </lineage>
</organism>
<name>R0N5Q2_STRMT</name>
<dbReference type="AlphaFoldDB" id="R0N5Q2"/>
<sequence>GTRGVLLGADCTVPDDFELERLDWIRQAAILE</sequence>